<evidence type="ECO:0000259" key="2">
    <source>
        <dbReference type="Pfam" id="PF25148"/>
    </source>
</evidence>
<keyword evidence="4" id="KW-1185">Reference proteome</keyword>
<dbReference type="EMBL" id="JBFAEG010000023">
    <property type="protein sequence ID" value="MEU5710917.1"/>
    <property type="molecule type" value="Genomic_DNA"/>
</dbReference>
<comment type="caution">
    <text evidence="3">The sequence shown here is derived from an EMBL/GenBank/DDBJ whole genome shotgun (WGS) entry which is preliminary data.</text>
</comment>
<feature type="region of interest" description="Disordered" evidence="1">
    <location>
        <begin position="630"/>
        <end position="649"/>
    </location>
</feature>
<name>A0ABV3AI02_9ACTN</name>
<accession>A0ABV3AI02</accession>
<sequence>MTALTEAVRAGSTADVLRLVTGMSAAARRACLGELKELRKELRGVPVWGNGTERVRRALHLAGAACHTGAAAAAAWLAASDMRWTQAPAEELLRALESRNAGWLADVAHRLARRPVSARVRYELMAGLVSRAGCEVPVTDAYVIGWVRHISGRSPSRDGMAALLRHEPHLAPLVGGLFTLSDVGEARWLLDEGPGWWQSSVAALAGEGLLERTSLIDACVARLLRGGGPTDHRTFLPFLTELSLTRDEERARIPDWTALARDAASPVASHAQTVLTALALDGDLTTRQLAEASEGLLFRAEKKLVRAQLVLLGKVLSHDPSSAAELLPVTAQAFGHEDTQVQERALKLVERHAKRLDSDGARDELVTAADQLTPALRARAAAALGVAAVGSEEVFEEVLPAAPEPVRLEPALATAEELAEELSALLVSGGDVAAFERALDGLVRHAYEDADALREALVPMLAHRWWAADEPRQWPRVDDMFGNSRYGTLDTRDGLDLLLATLHGKVSTATLHAAVRRGPNEHECAHSGLARVFDARLREAAYRLRTEPLPLLLATPTWSTGLLEPAELVDRLTEYRRLDARVGAVDFAQALLRVRRTDRAAAEEAAARAKALGTREGGRLARWLTADNAAPGSGPAHRLPTGTTTAEPARRRTKGVRILVELGEVPELRAGFPQEFRRLGQPLSVFTDGRHCSHWSEAIRPHWLAVLPERRELVAARLLPDLAGTAVDDERGAAVLPLLAEAGGEAGEAVHLCVAYGLGARQHEDRLAAVDALLVLAARGQLDAVRLGTDLGELVGRGAVKSQRLAESARTGAATGAHATMWEVLRHALPVPLAGLATARPEAAAVAARGLGDLLAVAAECAERCRARGDVPHLPETANRAGSSRLVTQARRLRDALGVEVAA</sequence>
<protein>
    <submittedName>
        <fullName evidence="3">DUF6493 family protein</fullName>
    </submittedName>
</protein>
<evidence type="ECO:0000256" key="1">
    <source>
        <dbReference type="SAM" id="MobiDB-lite"/>
    </source>
</evidence>
<dbReference type="SUPFAM" id="SSF48371">
    <property type="entry name" value="ARM repeat"/>
    <property type="match status" value="1"/>
</dbReference>
<proteinExistence type="predicted"/>
<evidence type="ECO:0000313" key="4">
    <source>
        <dbReference type="Proteomes" id="UP001551011"/>
    </source>
</evidence>
<organism evidence="3 4">
    <name type="scientific">Streptomyces flaveolus</name>
    <dbReference type="NCBI Taxonomy" id="67297"/>
    <lineage>
        <taxon>Bacteria</taxon>
        <taxon>Bacillati</taxon>
        <taxon>Actinomycetota</taxon>
        <taxon>Actinomycetes</taxon>
        <taxon>Kitasatosporales</taxon>
        <taxon>Streptomycetaceae</taxon>
        <taxon>Streptomyces</taxon>
    </lineage>
</organism>
<dbReference type="Pfam" id="PF25148">
    <property type="entry name" value="DUF7824"/>
    <property type="match status" value="1"/>
</dbReference>
<dbReference type="InterPro" id="IPR056726">
    <property type="entry name" value="DUF7824"/>
</dbReference>
<gene>
    <name evidence="3" type="ORF">AB0H04_29275</name>
</gene>
<dbReference type="Proteomes" id="UP001551011">
    <property type="component" value="Unassembled WGS sequence"/>
</dbReference>
<dbReference type="RefSeq" id="WP_030655041.1">
    <property type="nucleotide sequence ID" value="NZ_JBFAEG010000023.1"/>
</dbReference>
<reference evidence="3 4" key="1">
    <citation type="submission" date="2024-06" db="EMBL/GenBank/DDBJ databases">
        <title>The Natural Products Discovery Center: Release of the First 8490 Sequenced Strains for Exploring Actinobacteria Biosynthetic Diversity.</title>
        <authorList>
            <person name="Kalkreuter E."/>
            <person name="Kautsar S.A."/>
            <person name="Yang D."/>
            <person name="Bader C.D."/>
            <person name="Teijaro C.N."/>
            <person name="Fluegel L."/>
            <person name="Davis C.M."/>
            <person name="Simpson J.R."/>
            <person name="Lauterbach L."/>
            <person name="Steele A.D."/>
            <person name="Gui C."/>
            <person name="Meng S."/>
            <person name="Li G."/>
            <person name="Viehrig K."/>
            <person name="Ye F."/>
            <person name="Su P."/>
            <person name="Kiefer A.F."/>
            <person name="Nichols A."/>
            <person name="Cepeda A.J."/>
            <person name="Yan W."/>
            <person name="Fan B."/>
            <person name="Jiang Y."/>
            <person name="Adhikari A."/>
            <person name="Zheng C.-J."/>
            <person name="Schuster L."/>
            <person name="Cowan T.M."/>
            <person name="Smanski M.J."/>
            <person name="Chevrette M.G."/>
            <person name="De Carvalho L.P.S."/>
            <person name="Shen B."/>
        </authorList>
    </citation>
    <scope>NUCLEOTIDE SEQUENCE [LARGE SCALE GENOMIC DNA]</scope>
    <source>
        <strain evidence="3 4">NPDC020594</strain>
    </source>
</reference>
<dbReference type="InterPro" id="IPR016024">
    <property type="entry name" value="ARM-type_fold"/>
</dbReference>
<evidence type="ECO:0000313" key="3">
    <source>
        <dbReference type="EMBL" id="MEU5710917.1"/>
    </source>
</evidence>
<feature type="domain" description="DUF7824" evidence="2">
    <location>
        <begin position="522"/>
        <end position="623"/>
    </location>
</feature>